<dbReference type="Gene3D" id="1.20.120.350">
    <property type="entry name" value="Voltage-gated potassium channels. Chain C"/>
    <property type="match status" value="1"/>
</dbReference>
<name>A0AAJ7TSS9_PETMA</name>
<keyword evidence="11" id="KW-0407">Ion channel</keyword>
<keyword evidence="4" id="KW-1003">Cell membrane</keyword>
<feature type="transmembrane region" description="Helical" evidence="15">
    <location>
        <begin position="93"/>
        <end position="118"/>
    </location>
</feature>
<dbReference type="Proteomes" id="UP001318040">
    <property type="component" value="Chromosome 38"/>
</dbReference>
<dbReference type="GeneID" id="116950082"/>
<evidence type="ECO:0000256" key="10">
    <source>
        <dbReference type="ARBA" id="ARBA00023136"/>
    </source>
</evidence>
<dbReference type="RefSeq" id="XP_032823407.1">
    <property type="nucleotide sequence ID" value="XM_032967516.1"/>
</dbReference>
<keyword evidence="8 13" id="KW-0175">Coiled coil</keyword>
<dbReference type="InterPro" id="IPR005821">
    <property type="entry name" value="Ion_trans_dom"/>
</dbReference>
<dbReference type="AlphaFoldDB" id="A0AAJ7TSS9"/>
<feature type="transmembrane region" description="Helical" evidence="15">
    <location>
        <begin position="55"/>
        <end position="81"/>
    </location>
</feature>
<evidence type="ECO:0000313" key="18">
    <source>
        <dbReference type="RefSeq" id="XP_032823407.1"/>
    </source>
</evidence>
<dbReference type="SUPFAM" id="SSF81324">
    <property type="entry name" value="Voltage-gated potassium channels"/>
    <property type="match status" value="1"/>
</dbReference>
<evidence type="ECO:0000256" key="13">
    <source>
        <dbReference type="SAM" id="Coils"/>
    </source>
</evidence>
<keyword evidence="9" id="KW-0406">Ion transport</keyword>
<protein>
    <recommendedName>
        <fullName evidence="2">Voltage-gated hydrogen channel 1</fullName>
    </recommendedName>
    <alternativeName>
        <fullName evidence="12">Hydrogen voltage-gated channel 1</fullName>
    </alternativeName>
</protein>
<evidence type="ECO:0000259" key="16">
    <source>
        <dbReference type="Pfam" id="PF00520"/>
    </source>
</evidence>
<dbReference type="GO" id="GO:0005886">
    <property type="term" value="C:plasma membrane"/>
    <property type="evidence" value="ECO:0007669"/>
    <property type="project" value="UniProtKB-SubCell"/>
</dbReference>
<keyword evidence="10 15" id="KW-0472">Membrane</keyword>
<feature type="coiled-coil region" evidence="13">
    <location>
        <begin position="174"/>
        <end position="208"/>
    </location>
</feature>
<evidence type="ECO:0000256" key="11">
    <source>
        <dbReference type="ARBA" id="ARBA00023303"/>
    </source>
</evidence>
<keyword evidence="7 15" id="KW-1133">Transmembrane helix</keyword>
<keyword evidence="3" id="KW-0813">Transport</keyword>
<accession>A0AAJ7TSS9</accession>
<comment type="subcellular location">
    <subcellularLocation>
        <location evidence="1">Cell membrane</location>
        <topology evidence="1">Multi-pass membrane protein</topology>
    </subcellularLocation>
</comment>
<keyword evidence="6" id="KW-0851">Voltage-gated channel</keyword>
<evidence type="ECO:0000256" key="12">
    <source>
        <dbReference type="ARBA" id="ARBA00031989"/>
    </source>
</evidence>
<evidence type="ECO:0000256" key="9">
    <source>
        <dbReference type="ARBA" id="ARBA00023065"/>
    </source>
</evidence>
<sequence>MHIFQIASAEELETRTGDEEDVTEVLSPAKGDELQGPPGYRASLKSLLSTSTFQVLVVILVLLEALFVLAELLLDLSIITFPQADVVHEVFNFLSLAVLTFFVLERLAHVFAFGIVAFTRSRLEVFDAFVVCLSFVLDIAYASRRDAFDAAGLLVLLRLWRLARVLNGIVMSVKIQAQRKVRKLKKENAVLEDKVTQLKEQCAKQVSRGSHWQFHRRHGSL</sequence>
<dbReference type="PANTHER" id="PTHR46480:SF1">
    <property type="entry name" value="VOLTAGE-GATED HYDROGEN CHANNEL 1"/>
    <property type="match status" value="1"/>
</dbReference>
<dbReference type="GO" id="GO:0034702">
    <property type="term" value="C:monoatomic ion channel complex"/>
    <property type="evidence" value="ECO:0007669"/>
    <property type="project" value="UniProtKB-KW"/>
</dbReference>
<evidence type="ECO:0000256" key="15">
    <source>
        <dbReference type="SAM" id="Phobius"/>
    </source>
</evidence>
<dbReference type="Pfam" id="PF00520">
    <property type="entry name" value="Ion_trans"/>
    <property type="match status" value="1"/>
</dbReference>
<evidence type="ECO:0000256" key="8">
    <source>
        <dbReference type="ARBA" id="ARBA00023054"/>
    </source>
</evidence>
<dbReference type="GO" id="GO:0030171">
    <property type="term" value="F:voltage-gated proton channel activity"/>
    <property type="evidence" value="ECO:0007669"/>
    <property type="project" value="InterPro"/>
</dbReference>
<feature type="domain" description="Ion transport" evidence="16">
    <location>
        <begin position="51"/>
        <end position="170"/>
    </location>
</feature>
<dbReference type="PANTHER" id="PTHR46480">
    <property type="entry name" value="F20B24.22"/>
    <property type="match status" value="1"/>
</dbReference>
<evidence type="ECO:0000256" key="5">
    <source>
        <dbReference type="ARBA" id="ARBA00022692"/>
    </source>
</evidence>
<dbReference type="KEGG" id="pmrn:116950082"/>
<evidence type="ECO:0000256" key="1">
    <source>
        <dbReference type="ARBA" id="ARBA00004651"/>
    </source>
</evidence>
<keyword evidence="17" id="KW-1185">Reference proteome</keyword>
<dbReference type="InterPro" id="IPR027359">
    <property type="entry name" value="Volt_channel_dom_sf"/>
</dbReference>
<keyword evidence="5 15" id="KW-0812">Transmembrane</keyword>
<evidence type="ECO:0000256" key="14">
    <source>
        <dbReference type="SAM" id="MobiDB-lite"/>
    </source>
</evidence>
<organism evidence="17 18">
    <name type="scientific">Petromyzon marinus</name>
    <name type="common">Sea lamprey</name>
    <dbReference type="NCBI Taxonomy" id="7757"/>
    <lineage>
        <taxon>Eukaryota</taxon>
        <taxon>Metazoa</taxon>
        <taxon>Chordata</taxon>
        <taxon>Craniata</taxon>
        <taxon>Vertebrata</taxon>
        <taxon>Cyclostomata</taxon>
        <taxon>Hyperoartia</taxon>
        <taxon>Petromyzontiformes</taxon>
        <taxon>Petromyzontidae</taxon>
        <taxon>Petromyzon</taxon>
    </lineage>
</organism>
<evidence type="ECO:0000256" key="3">
    <source>
        <dbReference type="ARBA" id="ARBA00022448"/>
    </source>
</evidence>
<evidence type="ECO:0000256" key="6">
    <source>
        <dbReference type="ARBA" id="ARBA00022882"/>
    </source>
</evidence>
<gene>
    <name evidence="18" type="primary">LOC116950082</name>
</gene>
<evidence type="ECO:0000256" key="7">
    <source>
        <dbReference type="ARBA" id="ARBA00022989"/>
    </source>
</evidence>
<evidence type="ECO:0000256" key="2">
    <source>
        <dbReference type="ARBA" id="ARBA00015897"/>
    </source>
</evidence>
<evidence type="ECO:0000313" key="17">
    <source>
        <dbReference type="Proteomes" id="UP001318040"/>
    </source>
</evidence>
<dbReference type="InterPro" id="IPR031846">
    <property type="entry name" value="Hvcn1"/>
</dbReference>
<feature type="region of interest" description="Disordered" evidence="14">
    <location>
        <begin position="12"/>
        <end position="34"/>
    </location>
</feature>
<evidence type="ECO:0000256" key="4">
    <source>
        <dbReference type="ARBA" id="ARBA00022475"/>
    </source>
</evidence>
<proteinExistence type="predicted"/>
<reference evidence="18" key="1">
    <citation type="submission" date="2025-08" db="UniProtKB">
        <authorList>
            <consortium name="RefSeq"/>
        </authorList>
    </citation>
    <scope>IDENTIFICATION</scope>
    <source>
        <tissue evidence="18">Sperm</tissue>
    </source>
</reference>